<keyword evidence="2" id="KW-1185">Reference proteome</keyword>
<protein>
    <submittedName>
        <fullName evidence="1">Uncharacterized protein</fullName>
    </submittedName>
</protein>
<accession>A0A9Q0VN59</accession>
<name>A0A9Q0VN59_SALVM</name>
<dbReference type="AlphaFoldDB" id="A0A9Q0VN59"/>
<proteinExistence type="predicted"/>
<dbReference type="EMBL" id="JAPFFL010000001">
    <property type="protein sequence ID" value="KAJ6751864.1"/>
    <property type="molecule type" value="Genomic_DNA"/>
</dbReference>
<evidence type="ECO:0000313" key="1">
    <source>
        <dbReference type="EMBL" id="KAJ6751864.1"/>
    </source>
</evidence>
<organism evidence="1 2">
    <name type="scientific">Salix viminalis</name>
    <name type="common">Common osier</name>
    <name type="synonym">Basket willow</name>
    <dbReference type="NCBI Taxonomy" id="40686"/>
    <lineage>
        <taxon>Eukaryota</taxon>
        <taxon>Viridiplantae</taxon>
        <taxon>Streptophyta</taxon>
        <taxon>Embryophyta</taxon>
        <taxon>Tracheophyta</taxon>
        <taxon>Spermatophyta</taxon>
        <taxon>Magnoliopsida</taxon>
        <taxon>eudicotyledons</taxon>
        <taxon>Gunneridae</taxon>
        <taxon>Pentapetalae</taxon>
        <taxon>rosids</taxon>
        <taxon>fabids</taxon>
        <taxon>Malpighiales</taxon>
        <taxon>Salicaceae</taxon>
        <taxon>Saliceae</taxon>
        <taxon>Salix</taxon>
    </lineage>
</organism>
<reference evidence="1" key="1">
    <citation type="submission" date="2022-11" db="EMBL/GenBank/DDBJ databases">
        <authorList>
            <person name="Hyden B.L."/>
            <person name="Feng K."/>
            <person name="Yates T."/>
            <person name="Jawdy S."/>
            <person name="Smart L.B."/>
            <person name="Muchero W."/>
        </authorList>
    </citation>
    <scope>NUCLEOTIDE SEQUENCE</scope>
    <source>
        <tissue evidence="1">Shoot tip</tissue>
    </source>
</reference>
<comment type="caution">
    <text evidence="1">The sequence shown here is derived from an EMBL/GenBank/DDBJ whole genome shotgun (WGS) entry which is preliminary data.</text>
</comment>
<gene>
    <name evidence="1" type="ORF">OIU85_002295</name>
</gene>
<reference evidence="1" key="2">
    <citation type="journal article" date="2023" name="Int. J. Mol. Sci.">
        <title>De Novo Assembly and Annotation of 11 Diverse Shrub Willow (Salix) Genomes Reveals Novel Gene Organization in Sex-Linked Regions.</title>
        <authorList>
            <person name="Hyden B."/>
            <person name="Feng K."/>
            <person name="Yates T.B."/>
            <person name="Jawdy S."/>
            <person name="Cereghino C."/>
            <person name="Smart L.B."/>
            <person name="Muchero W."/>
        </authorList>
    </citation>
    <scope>NUCLEOTIDE SEQUENCE [LARGE SCALE GENOMIC DNA]</scope>
    <source>
        <tissue evidence="1">Shoot tip</tissue>
    </source>
</reference>
<dbReference type="Proteomes" id="UP001151529">
    <property type="component" value="Chromosome 16"/>
</dbReference>
<sequence length="76" mass="8711">MASPINKRSGWISLKKEDLLTASTDKQKGMLSGKRWRWRTKNSSVGRTIPVTGVTAEILYKKESRRKMGCQLLFRV</sequence>
<evidence type="ECO:0000313" key="2">
    <source>
        <dbReference type="Proteomes" id="UP001151529"/>
    </source>
</evidence>